<evidence type="ECO:0000256" key="5">
    <source>
        <dbReference type="SAM" id="SignalP"/>
    </source>
</evidence>
<keyword evidence="4" id="KW-0464">Manganese</keyword>
<evidence type="ECO:0000256" key="4">
    <source>
        <dbReference type="ARBA" id="ARBA00023211"/>
    </source>
</evidence>
<dbReference type="CDD" id="cd08017">
    <property type="entry name" value="M20_IAA_Hyd"/>
    <property type="match status" value="2"/>
</dbReference>
<dbReference type="STRING" id="29760.F6HPK0"/>
<dbReference type="AlphaFoldDB" id="F6HPK0"/>
<feature type="signal peptide" evidence="5">
    <location>
        <begin position="1"/>
        <end position="22"/>
    </location>
</feature>
<feature type="domain" description="Peptidase M20 dimerisation" evidence="6">
    <location>
        <begin position="664"/>
        <end position="763"/>
    </location>
</feature>
<dbReference type="SMR" id="F6HPK0"/>
<evidence type="ECO:0000256" key="3">
    <source>
        <dbReference type="ARBA" id="ARBA00022801"/>
    </source>
</evidence>
<name>F6HPK0_VITVI</name>
<accession>F6HPK0</accession>
<dbReference type="InterPro" id="IPR036264">
    <property type="entry name" value="Bact_exopeptidase_dim_dom"/>
</dbReference>
<dbReference type="Gene3D" id="3.30.70.360">
    <property type="match status" value="2"/>
</dbReference>
<dbReference type="InParanoid" id="F6HPK0"/>
<dbReference type="Proteomes" id="UP000009183">
    <property type="component" value="Chromosome 1"/>
</dbReference>
<organism evidence="7 8">
    <name type="scientific">Vitis vinifera</name>
    <name type="common">Grape</name>
    <dbReference type="NCBI Taxonomy" id="29760"/>
    <lineage>
        <taxon>Eukaryota</taxon>
        <taxon>Viridiplantae</taxon>
        <taxon>Streptophyta</taxon>
        <taxon>Embryophyta</taxon>
        <taxon>Tracheophyta</taxon>
        <taxon>Spermatophyta</taxon>
        <taxon>Magnoliopsida</taxon>
        <taxon>eudicotyledons</taxon>
        <taxon>Gunneridae</taxon>
        <taxon>Pentapetalae</taxon>
        <taxon>rosids</taxon>
        <taxon>Vitales</taxon>
        <taxon>Vitaceae</taxon>
        <taxon>Viteae</taxon>
        <taxon>Vitis</taxon>
    </lineage>
</organism>
<dbReference type="eggNOG" id="ENOG502QQEM">
    <property type="taxonomic scope" value="Eukaryota"/>
</dbReference>
<gene>
    <name evidence="7" type="ordered locus">VIT_01s0026g00820</name>
</gene>
<dbReference type="ExpressionAtlas" id="F6HPK0">
    <property type="expression patterns" value="baseline and differential"/>
</dbReference>
<dbReference type="PANTHER" id="PTHR11014:SF147">
    <property type="entry name" value="PEPTIDASE M20 DIMERISATION DOMAIN-CONTAINING PROTEIN"/>
    <property type="match status" value="1"/>
</dbReference>
<dbReference type="PANTHER" id="PTHR11014">
    <property type="entry name" value="PEPTIDASE M20 FAMILY MEMBER"/>
    <property type="match status" value="1"/>
</dbReference>
<sequence length="915" mass="100449">MEVPRPFLIVFLISIANPFCSCLSLQPSLNSFTPYWNSSVKDHITGVANDPFTVNWMKRIRREIHENPELAYEEFATSAVIRRELEELGVGYRWPVARTGVVATIGSGSPPFVALRADMDALPIQEMVEWEHKSKVDGKMHACGHDAHVAMLLGAAKILQEIRDELQGTVVLIFQPAEERGVGAKDMIQEGVLENIEAIFGIHTVHGYPTGTVAARSGEFLAGCGGFRAKISGRGGHAASPQHSIDPILAVSTSVISLQNIVSREIDPLDSQVVSVAMIHGGTAFNVIPDAATITGTFRAFSKKSFYALRERIEEVVKAQAAVHRCSAEIDFAGMEQPTIPPTINDERIYEHVRQVSIEIVGEENTKRSPSFMGSEDFAFYLDKVPGSFLLVGMRNERAGSIYPPHSPYFSIDEEVLPIGHLHILTFQIQPKIRPSIISAMGILQLLLIFFLFPITTPSFSCLNLQYSLNSLTLPHRNSSSKEHITGLANDPITVNWMKRIRREIHENPELAYEEFATSALIRRELEQLGIGYRWPIAGTGVVATIGSGSQPFVALRSDMDALPIQEMVEWEHKSKVDGKMHACGHDAHVAMLLGAAKILQEIRDELPGTVVLIFQPAEERGVGAKAMIQEGALENVEAIFGVHAVIEYPTGTVAARSGEFLAGCGGFRAKISGRGGHAAVPQHSIDPILAVSTSVVSLQNIVSRETDPLDHQVVSVAMIHGGTAFNVIPDAATITGTFRAFSKKSFYALRDRIEEVIKAQAAVHRCSAEIDFSGMELPTIPPTINDRRIYEHARKVSSEMVGEENTKTSPVCMGSEDFAFYLDKVPGSFLFLGMRNEKAGSTYPPHSPYYVLDEEVLPIGAAIHAAFALSYLSDSNNNFHFHDVGFPLCVISLIYNVLVDNRLSLEMFYIESPT</sequence>
<dbReference type="PaxDb" id="29760-VIT_01s0026g00820.t01"/>
<dbReference type="InterPro" id="IPR017439">
    <property type="entry name" value="Amidohydrolase"/>
</dbReference>
<evidence type="ECO:0000259" key="6">
    <source>
        <dbReference type="Pfam" id="PF07687"/>
    </source>
</evidence>
<dbReference type="InterPro" id="IPR002933">
    <property type="entry name" value="Peptidase_M20"/>
</dbReference>
<keyword evidence="8" id="KW-1185">Reference proteome</keyword>
<keyword evidence="2 5" id="KW-0732">Signal</keyword>
<evidence type="ECO:0000256" key="1">
    <source>
        <dbReference type="ARBA" id="ARBA00006153"/>
    </source>
</evidence>
<proteinExistence type="inferred from homology"/>
<dbReference type="InterPro" id="IPR044757">
    <property type="entry name" value="ILR1-like_Hyd"/>
</dbReference>
<reference evidence="8" key="1">
    <citation type="journal article" date="2007" name="Nature">
        <title>The grapevine genome sequence suggests ancestral hexaploidization in major angiosperm phyla.</title>
        <authorList>
            <consortium name="The French-Italian Public Consortium for Grapevine Genome Characterization."/>
            <person name="Jaillon O."/>
            <person name="Aury J.-M."/>
            <person name="Noel B."/>
            <person name="Policriti A."/>
            <person name="Clepet C."/>
            <person name="Casagrande A."/>
            <person name="Choisne N."/>
            <person name="Aubourg S."/>
            <person name="Vitulo N."/>
            <person name="Jubin C."/>
            <person name="Vezzi A."/>
            <person name="Legeai F."/>
            <person name="Hugueney P."/>
            <person name="Dasilva C."/>
            <person name="Horner D."/>
            <person name="Mica E."/>
            <person name="Jublot D."/>
            <person name="Poulain J."/>
            <person name="Bruyere C."/>
            <person name="Billault A."/>
            <person name="Segurens B."/>
            <person name="Gouyvenoux M."/>
            <person name="Ugarte E."/>
            <person name="Cattonaro F."/>
            <person name="Anthouard V."/>
            <person name="Vico V."/>
            <person name="Del Fabbro C."/>
            <person name="Alaux M."/>
            <person name="Di Gaspero G."/>
            <person name="Dumas V."/>
            <person name="Felice N."/>
            <person name="Paillard S."/>
            <person name="Juman I."/>
            <person name="Moroldo M."/>
            <person name="Scalabrin S."/>
            <person name="Canaguier A."/>
            <person name="Le Clainche I."/>
            <person name="Malacrida G."/>
            <person name="Durand E."/>
            <person name="Pesole G."/>
            <person name="Laucou V."/>
            <person name="Chatelet P."/>
            <person name="Merdinoglu D."/>
            <person name="Delledonne M."/>
            <person name="Pezzotti M."/>
            <person name="Lecharny A."/>
            <person name="Scarpelli C."/>
            <person name="Artiguenave F."/>
            <person name="Pe M.E."/>
            <person name="Valle G."/>
            <person name="Morgante M."/>
            <person name="Caboche M."/>
            <person name="Adam-Blondon A.-F."/>
            <person name="Weissenbach J."/>
            <person name="Quetier F."/>
            <person name="Wincker P."/>
        </authorList>
    </citation>
    <scope>NUCLEOTIDE SEQUENCE [LARGE SCALE GENOMIC DNA]</scope>
    <source>
        <strain evidence="8">cv. Pinot noir / PN40024</strain>
    </source>
</reference>
<dbReference type="Pfam" id="PF07687">
    <property type="entry name" value="M20_dimer"/>
    <property type="match status" value="2"/>
</dbReference>
<dbReference type="Gene3D" id="3.40.630.10">
    <property type="entry name" value="Zn peptidases"/>
    <property type="match status" value="2"/>
</dbReference>
<evidence type="ECO:0000313" key="8">
    <source>
        <dbReference type="Proteomes" id="UP000009183"/>
    </source>
</evidence>
<dbReference type="OrthoDB" id="6119954at2759"/>
<evidence type="ECO:0000313" key="7">
    <source>
        <dbReference type="EMBL" id="CCB56628.1"/>
    </source>
</evidence>
<comment type="similarity">
    <text evidence="1">Belongs to the peptidase M20 family.</text>
</comment>
<feature type="chain" id="PRO_5003336060" description="Peptidase M20 dimerisation domain-containing protein" evidence="5">
    <location>
        <begin position="23"/>
        <end position="915"/>
    </location>
</feature>
<keyword evidence="3" id="KW-0378">Hydrolase</keyword>
<dbReference type="NCBIfam" id="TIGR01891">
    <property type="entry name" value="amidohydrolases"/>
    <property type="match status" value="2"/>
</dbReference>
<protein>
    <recommendedName>
        <fullName evidence="6">Peptidase M20 dimerisation domain-containing protein</fullName>
    </recommendedName>
</protein>
<dbReference type="SUPFAM" id="SSF53187">
    <property type="entry name" value="Zn-dependent exopeptidases"/>
    <property type="match status" value="2"/>
</dbReference>
<dbReference type="MEROPS" id="M20.014"/>
<dbReference type="GO" id="GO:0009850">
    <property type="term" value="P:auxin metabolic process"/>
    <property type="evidence" value="ECO:0000318"/>
    <property type="project" value="GO_Central"/>
</dbReference>
<feature type="domain" description="Peptidase M20 dimerisation" evidence="6">
    <location>
        <begin position="223"/>
        <end position="322"/>
    </location>
</feature>
<dbReference type="GO" id="GO:0010179">
    <property type="term" value="F:IAA-Ala conjugate hydrolase activity"/>
    <property type="evidence" value="ECO:0000318"/>
    <property type="project" value="GO_Central"/>
</dbReference>
<dbReference type="EMBL" id="FN596002">
    <property type="protein sequence ID" value="CCB56628.1"/>
    <property type="molecule type" value="Genomic_DNA"/>
</dbReference>
<dbReference type="HOGENOM" id="CLU_006856_1_0_1"/>
<dbReference type="InterPro" id="IPR011650">
    <property type="entry name" value="Peptidase_M20_dimer"/>
</dbReference>
<dbReference type="FunFam" id="3.30.70.360:FF:000001">
    <property type="entry name" value="N-acetyldiaminopimelate deacetylase"/>
    <property type="match status" value="2"/>
</dbReference>
<dbReference type="SUPFAM" id="SSF55031">
    <property type="entry name" value="Bacterial exopeptidase dimerisation domain"/>
    <property type="match status" value="2"/>
</dbReference>
<dbReference type="Pfam" id="PF01546">
    <property type="entry name" value="Peptidase_M20"/>
    <property type="match status" value="2"/>
</dbReference>
<evidence type="ECO:0000256" key="2">
    <source>
        <dbReference type="ARBA" id="ARBA00022729"/>
    </source>
</evidence>